<dbReference type="EMBL" id="AP014924">
    <property type="protein sequence ID" value="BAS29045.1"/>
    <property type="molecule type" value="Genomic_DNA"/>
</dbReference>
<feature type="modified residue" description="4-aspartylphosphate" evidence="5">
    <location>
        <position position="61"/>
    </location>
</feature>
<dbReference type="InterPro" id="IPR001789">
    <property type="entry name" value="Sig_transdc_resp-reg_receiver"/>
</dbReference>
<dbReference type="PANTHER" id="PTHR43214:SF43">
    <property type="entry name" value="TWO-COMPONENT RESPONSE REGULATOR"/>
    <property type="match status" value="1"/>
</dbReference>
<accession>A0A0K2SPJ8</accession>
<evidence type="ECO:0000313" key="9">
    <source>
        <dbReference type="Proteomes" id="UP000065807"/>
    </source>
</evidence>
<dbReference type="GO" id="GO:0006355">
    <property type="term" value="P:regulation of DNA-templated transcription"/>
    <property type="evidence" value="ECO:0007669"/>
    <property type="project" value="InterPro"/>
</dbReference>
<dbReference type="SUPFAM" id="SSF46894">
    <property type="entry name" value="C-terminal effector domain of the bipartite response regulators"/>
    <property type="match status" value="1"/>
</dbReference>
<dbReference type="OrthoDB" id="9779069at2"/>
<dbReference type="InterPro" id="IPR039420">
    <property type="entry name" value="WalR-like"/>
</dbReference>
<feature type="domain" description="Response regulatory" evidence="7">
    <location>
        <begin position="10"/>
        <end position="126"/>
    </location>
</feature>
<sequence>MGPDHGEPIRILVVDDHAVVRQGLRTFLEIQPDLLLAGEASSGEEALPLARLTLPDVVLMDLILPGMDGVEATRRLLAQQPGCRVVVLTSFGEEGRVLSALEAGAAGYLLKTVDPDRLVAAVREAAAGGSPLSPEVSRRILAHMQRPTGLQPGAALTSRERQVLDGVTAGLSNKEIAARLGIGEKTVKSHLTHVFAKMGVEGRTQAALEAVRRGLAGGGAPR</sequence>
<evidence type="ECO:0000313" key="8">
    <source>
        <dbReference type="EMBL" id="BAS29045.1"/>
    </source>
</evidence>
<dbReference type="InterPro" id="IPR000792">
    <property type="entry name" value="Tscrpt_reg_LuxR_C"/>
</dbReference>
<dbReference type="CDD" id="cd17535">
    <property type="entry name" value="REC_NarL-like"/>
    <property type="match status" value="1"/>
</dbReference>
<proteinExistence type="predicted"/>
<dbReference type="Proteomes" id="UP000065807">
    <property type="component" value="Chromosome"/>
</dbReference>
<reference evidence="9" key="2">
    <citation type="journal article" date="2016" name="Int. J. Syst. Evol. Microbiol.">
        <title>Complete genome sequence and cell structure of Limnochorda pilosa, a Gram-negative spore-former within the phylum Firmicutes.</title>
        <authorList>
            <person name="Watanabe M."/>
            <person name="Kojima H."/>
            <person name="Fukui M."/>
        </authorList>
    </citation>
    <scope>NUCLEOTIDE SEQUENCE [LARGE SCALE GENOMIC DNA]</scope>
    <source>
        <strain evidence="9">HC45</strain>
    </source>
</reference>
<name>A0A0K2SPJ8_LIMPI</name>
<dbReference type="AlphaFoldDB" id="A0A0K2SPJ8"/>
<keyword evidence="2" id="KW-0805">Transcription regulation</keyword>
<keyword evidence="9" id="KW-1185">Reference proteome</keyword>
<gene>
    <name evidence="8" type="ORF">LIP_3228</name>
</gene>
<evidence type="ECO:0000259" key="7">
    <source>
        <dbReference type="PROSITE" id="PS50110"/>
    </source>
</evidence>
<reference evidence="9" key="1">
    <citation type="submission" date="2015-07" db="EMBL/GenBank/DDBJ databases">
        <title>Complete genome sequence and phylogenetic analysis of Limnochorda pilosa.</title>
        <authorList>
            <person name="Watanabe M."/>
            <person name="Kojima H."/>
            <person name="Fukui M."/>
        </authorList>
    </citation>
    <scope>NUCLEOTIDE SEQUENCE [LARGE SCALE GENOMIC DNA]</scope>
    <source>
        <strain evidence="9">HC45</strain>
    </source>
</reference>
<dbReference type="InterPro" id="IPR016032">
    <property type="entry name" value="Sig_transdc_resp-reg_C-effctor"/>
</dbReference>
<keyword evidence="3" id="KW-0238">DNA-binding</keyword>
<dbReference type="GO" id="GO:0003677">
    <property type="term" value="F:DNA binding"/>
    <property type="evidence" value="ECO:0007669"/>
    <property type="project" value="UniProtKB-KW"/>
</dbReference>
<feature type="domain" description="HTH luxR-type" evidence="6">
    <location>
        <begin position="149"/>
        <end position="214"/>
    </location>
</feature>
<evidence type="ECO:0000256" key="2">
    <source>
        <dbReference type="ARBA" id="ARBA00023015"/>
    </source>
</evidence>
<dbReference type="RefSeq" id="WP_068140292.1">
    <property type="nucleotide sequence ID" value="NZ_AP014924.1"/>
</dbReference>
<keyword evidence="4" id="KW-0804">Transcription</keyword>
<dbReference type="SUPFAM" id="SSF52172">
    <property type="entry name" value="CheY-like"/>
    <property type="match status" value="1"/>
</dbReference>
<dbReference type="Pfam" id="PF00196">
    <property type="entry name" value="GerE"/>
    <property type="match status" value="1"/>
</dbReference>
<keyword evidence="1 5" id="KW-0597">Phosphoprotein</keyword>
<dbReference type="InterPro" id="IPR058245">
    <property type="entry name" value="NreC/VraR/RcsB-like_REC"/>
</dbReference>
<dbReference type="PANTHER" id="PTHR43214">
    <property type="entry name" value="TWO-COMPONENT RESPONSE REGULATOR"/>
    <property type="match status" value="1"/>
</dbReference>
<protein>
    <submittedName>
        <fullName evidence="8">LuxR family transcriptional regulator</fullName>
    </submittedName>
</protein>
<evidence type="ECO:0000256" key="5">
    <source>
        <dbReference type="PROSITE-ProRule" id="PRU00169"/>
    </source>
</evidence>
<dbReference type="SMART" id="SM00421">
    <property type="entry name" value="HTH_LUXR"/>
    <property type="match status" value="1"/>
</dbReference>
<dbReference type="Gene3D" id="3.40.50.2300">
    <property type="match status" value="1"/>
</dbReference>
<dbReference type="CDD" id="cd06170">
    <property type="entry name" value="LuxR_C_like"/>
    <property type="match status" value="1"/>
</dbReference>
<dbReference type="Pfam" id="PF00072">
    <property type="entry name" value="Response_reg"/>
    <property type="match status" value="1"/>
</dbReference>
<dbReference type="InterPro" id="IPR011006">
    <property type="entry name" value="CheY-like_superfamily"/>
</dbReference>
<dbReference type="STRING" id="1555112.LIP_3228"/>
<evidence type="ECO:0000256" key="1">
    <source>
        <dbReference type="ARBA" id="ARBA00022553"/>
    </source>
</evidence>
<organism evidence="8 9">
    <name type="scientific">Limnochorda pilosa</name>
    <dbReference type="NCBI Taxonomy" id="1555112"/>
    <lineage>
        <taxon>Bacteria</taxon>
        <taxon>Bacillati</taxon>
        <taxon>Bacillota</taxon>
        <taxon>Limnochordia</taxon>
        <taxon>Limnochordales</taxon>
        <taxon>Limnochordaceae</taxon>
        <taxon>Limnochorda</taxon>
    </lineage>
</organism>
<dbReference type="PROSITE" id="PS50110">
    <property type="entry name" value="RESPONSE_REGULATORY"/>
    <property type="match status" value="1"/>
</dbReference>
<dbReference type="GO" id="GO:0000160">
    <property type="term" value="P:phosphorelay signal transduction system"/>
    <property type="evidence" value="ECO:0007669"/>
    <property type="project" value="InterPro"/>
</dbReference>
<dbReference type="SMART" id="SM00448">
    <property type="entry name" value="REC"/>
    <property type="match status" value="1"/>
</dbReference>
<evidence type="ECO:0000259" key="6">
    <source>
        <dbReference type="PROSITE" id="PS50043"/>
    </source>
</evidence>
<evidence type="ECO:0000256" key="3">
    <source>
        <dbReference type="ARBA" id="ARBA00023125"/>
    </source>
</evidence>
<evidence type="ECO:0000256" key="4">
    <source>
        <dbReference type="ARBA" id="ARBA00023163"/>
    </source>
</evidence>
<dbReference type="PROSITE" id="PS00622">
    <property type="entry name" value="HTH_LUXR_1"/>
    <property type="match status" value="1"/>
</dbReference>
<dbReference type="KEGG" id="lpil:LIP_3228"/>
<dbReference type="PROSITE" id="PS50043">
    <property type="entry name" value="HTH_LUXR_2"/>
    <property type="match status" value="1"/>
</dbReference>
<dbReference type="PRINTS" id="PR00038">
    <property type="entry name" value="HTHLUXR"/>
</dbReference>